<accession>A0A6A5XZP7</accession>
<evidence type="ECO:0000313" key="1">
    <source>
        <dbReference type="EMBL" id="KAF2018277.1"/>
    </source>
</evidence>
<proteinExistence type="predicted"/>
<dbReference type="GeneID" id="54290488"/>
<protein>
    <submittedName>
        <fullName evidence="1">Uncharacterized protein</fullName>
    </submittedName>
</protein>
<organism evidence="1 2">
    <name type="scientific">Aaosphaeria arxii CBS 175.79</name>
    <dbReference type="NCBI Taxonomy" id="1450172"/>
    <lineage>
        <taxon>Eukaryota</taxon>
        <taxon>Fungi</taxon>
        <taxon>Dikarya</taxon>
        <taxon>Ascomycota</taxon>
        <taxon>Pezizomycotina</taxon>
        <taxon>Dothideomycetes</taxon>
        <taxon>Pleosporomycetidae</taxon>
        <taxon>Pleosporales</taxon>
        <taxon>Pleosporales incertae sedis</taxon>
        <taxon>Aaosphaeria</taxon>
    </lineage>
</organism>
<gene>
    <name evidence="1" type="ORF">BU24DRAFT_479697</name>
</gene>
<dbReference type="RefSeq" id="XP_033386616.1">
    <property type="nucleotide sequence ID" value="XM_033533091.1"/>
</dbReference>
<feature type="non-terminal residue" evidence="1">
    <location>
        <position position="1"/>
    </location>
</feature>
<evidence type="ECO:0000313" key="2">
    <source>
        <dbReference type="Proteomes" id="UP000799778"/>
    </source>
</evidence>
<dbReference type="AlphaFoldDB" id="A0A6A5XZP7"/>
<dbReference type="EMBL" id="ML978068">
    <property type="protein sequence ID" value="KAF2018277.1"/>
    <property type="molecule type" value="Genomic_DNA"/>
</dbReference>
<name>A0A6A5XZP7_9PLEO</name>
<keyword evidence="2" id="KW-1185">Reference proteome</keyword>
<sequence>SIQPFIHSFLSYHPLITSQPLIQQLSNSFTLFKHSEPQVPNPFTLPVKMLFSNILTFALGLSVSTVSALPAHADGQVASLETRNLEARALSTALKNLIFQDAFKAISRYGPPPTLTMMHSGIGPKQAFQVAKGKGLGIVESAVFKAVAADKASSKPQYKETLQKFCVTKAQFTAGESGCAHTEGVANWVDAWAEISRAWASYAQKSTVLATTQQGPRRESFYATIEKPTLQGRGIPITEEKKYPAGS</sequence>
<dbReference type="OrthoDB" id="3787572at2759"/>
<dbReference type="Proteomes" id="UP000799778">
    <property type="component" value="Unassembled WGS sequence"/>
</dbReference>
<reference evidence="1" key="1">
    <citation type="journal article" date="2020" name="Stud. Mycol.">
        <title>101 Dothideomycetes genomes: a test case for predicting lifestyles and emergence of pathogens.</title>
        <authorList>
            <person name="Haridas S."/>
            <person name="Albert R."/>
            <person name="Binder M."/>
            <person name="Bloem J."/>
            <person name="Labutti K."/>
            <person name="Salamov A."/>
            <person name="Andreopoulos B."/>
            <person name="Baker S."/>
            <person name="Barry K."/>
            <person name="Bills G."/>
            <person name="Bluhm B."/>
            <person name="Cannon C."/>
            <person name="Castanera R."/>
            <person name="Culley D."/>
            <person name="Daum C."/>
            <person name="Ezra D."/>
            <person name="Gonzalez J."/>
            <person name="Henrissat B."/>
            <person name="Kuo A."/>
            <person name="Liang C."/>
            <person name="Lipzen A."/>
            <person name="Lutzoni F."/>
            <person name="Magnuson J."/>
            <person name="Mondo S."/>
            <person name="Nolan M."/>
            <person name="Ohm R."/>
            <person name="Pangilinan J."/>
            <person name="Park H.-J."/>
            <person name="Ramirez L."/>
            <person name="Alfaro M."/>
            <person name="Sun H."/>
            <person name="Tritt A."/>
            <person name="Yoshinaga Y."/>
            <person name="Zwiers L.-H."/>
            <person name="Turgeon B."/>
            <person name="Goodwin S."/>
            <person name="Spatafora J."/>
            <person name="Crous P."/>
            <person name="Grigoriev I."/>
        </authorList>
    </citation>
    <scope>NUCLEOTIDE SEQUENCE</scope>
    <source>
        <strain evidence="1">CBS 175.79</strain>
    </source>
</reference>